<dbReference type="PRINTS" id="PR00080">
    <property type="entry name" value="SDRFAMILY"/>
</dbReference>
<comment type="similarity">
    <text evidence="2 13">Belongs to the short-chain dehydrogenases/reductases (SDR) family.</text>
</comment>
<comment type="subunit">
    <text evidence="13">Homotetramer.</text>
</comment>
<dbReference type="InterPro" id="IPR057326">
    <property type="entry name" value="KR_dom"/>
</dbReference>
<dbReference type="SUPFAM" id="SSF51735">
    <property type="entry name" value="NAD(P)-binding Rossmann-fold domains"/>
    <property type="match status" value="1"/>
</dbReference>
<feature type="active site" description="Proton acceptor" evidence="11">
    <location>
        <position position="158"/>
    </location>
</feature>
<evidence type="ECO:0000256" key="6">
    <source>
        <dbReference type="ARBA" id="ARBA00022857"/>
    </source>
</evidence>
<dbReference type="InterPro" id="IPR036291">
    <property type="entry name" value="NAD(P)-bd_dom_sf"/>
</dbReference>
<dbReference type="GO" id="GO:0004316">
    <property type="term" value="F:3-oxoacyl-[acyl-carrier-protein] reductase (NADPH) activity"/>
    <property type="evidence" value="ECO:0007669"/>
    <property type="project" value="UniProtKB-UniRule"/>
</dbReference>
<dbReference type="eggNOG" id="COG1028">
    <property type="taxonomic scope" value="Bacteria"/>
</dbReference>
<proteinExistence type="inferred from homology"/>
<dbReference type="Proteomes" id="UP000001175">
    <property type="component" value="Chromosome"/>
</dbReference>
<reference evidence="15 16" key="1">
    <citation type="journal article" date="2007" name="Photosyn. Res.">
        <title>Complete nucleotide sequence of the freshwater unicellular cyanobacterium Synechococcus elongatus PCC 6301 chromosome: gene content and organization.</title>
        <authorList>
            <person name="Sugita C."/>
            <person name="Ogata K."/>
            <person name="Shikata M."/>
            <person name="Jikuya H."/>
            <person name="Takano J."/>
            <person name="Furumichi M."/>
            <person name="Kanehisa M."/>
            <person name="Omata T."/>
            <person name="Sugiura M."/>
            <person name="Sugita M."/>
        </authorList>
    </citation>
    <scope>NUCLEOTIDE SEQUENCE [LARGE SCALE GENOMIC DNA]</scope>
    <source>
        <strain evidence="16">ATCC 27144 / PCC 6301 / SAUG 1402/1</strain>
    </source>
</reference>
<dbReference type="PANTHER" id="PTHR42879">
    <property type="entry name" value="3-OXOACYL-(ACYL-CARRIER-PROTEIN) REDUCTASE"/>
    <property type="match status" value="1"/>
</dbReference>
<evidence type="ECO:0000256" key="11">
    <source>
        <dbReference type="PIRSR" id="PIRSR611284-1"/>
    </source>
</evidence>
<evidence type="ECO:0000256" key="12">
    <source>
        <dbReference type="PIRSR" id="PIRSR611284-2"/>
    </source>
</evidence>
<dbReference type="FunFam" id="3.40.50.720:FF:000037">
    <property type="entry name" value="3-oxoacyl-[acyl-carrier-protein] reductase FabG"/>
    <property type="match status" value="1"/>
</dbReference>
<dbReference type="Pfam" id="PF13561">
    <property type="entry name" value="adh_short_C2"/>
    <property type="match status" value="1"/>
</dbReference>
<dbReference type="AlphaFoldDB" id="A0A0H3K1E8"/>
<dbReference type="SMR" id="A0A0H3K1E8"/>
<feature type="binding site" evidence="12">
    <location>
        <position position="93"/>
    </location>
    <ligand>
        <name>NADP(+)</name>
        <dbReference type="ChEBI" id="CHEBI:58349"/>
    </ligand>
</feature>
<evidence type="ECO:0000256" key="1">
    <source>
        <dbReference type="ARBA" id="ARBA00005194"/>
    </source>
</evidence>
<comment type="pathway">
    <text evidence="1 13">Lipid metabolism; fatty acid biosynthesis.</text>
</comment>
<feature type="binding site" evidence="12">
    <location>
        <begin position="158"/>
        <end position="162"/>
    </location>
    <ligand>
        <name>NADP(+)</name>
        <dbReference type="ChEBI" id="CHEBI:58349"/>
    </ligand>
</feature>
<dbReference type="SMART" id="SM00822">
    <property type="entry name" value="PKS_KR"/>
    <property type="match status" value="1"/>
</dbReference>
<dbReference type="InterPro" id="IPR050259">
    <property type="entry name" value="SDR"/>
</dbReference>
<dbReference type="NCBIfam" id="TIGR01830">
    <property type="entry name" value="3oxo_ACP_reduc"/>
    <property type="match status" value="1"/>
</dbReference>
<dbReference type="EMBL" id="AP008231">
    <property type="protein sequence ID" value="BAD79035.1"/>
    <property type="molecule type" value="Genomic_DNA"/>
</dbReference>
<dbReference type="EC" id="1.1.1.100" evidence="3 13"/>
<evidence type="ECO:0000256" key="4">
    <source>
        <dbReference type="ARBA" id="ARBA00022516"/>
    </source>
</evidence>
<evidence type="ECO:0000256" key="2">
    <source>
        <dbReference type="ARBA" id="ARBA00006484"/>
    </source>
</evidence>
<dbReference type="PROSITE" id="PS00061">
    <property type="entry name" value="ADH_SHORT"/>
    <property type="match status" value="1"/>
</dbReference>
<keyword evidence="4 13" id="KW-0444">Lipid biosynthesis</keyword>
<evidence type="ECO:0000256" key="7">
    <source>
        <dbReference type="ARBA" id="ARBA00023002"/>
    </source>
</evidence>
<dbReference type="GeneID" id="72429517"/>
<dbReference type="NCBIfam" id="NF009466">
    <property type="entry name" value="PRK12826.1-2"/>
    <property type="match status" value="1"/>
</dbReference>
<dbReference type="InterPro" id="IPR002347">
    <property type="entry name" value="SDR_fam"/>
</dbReference>
<dbReference type="RefSeq" id="WP_011243157.1">
    <property type="nucleotide sequence ID" value="NC_006576.1"/>
</dbReference>
<dbReference type="InterPro" id="IPR020904">
    <property type="entry name" value="Sc_DH/Rdtase_CS"/>
</dbReference>
<dbReference type="UniPathway" id="UPA00094"/>
<evidence type="ECO:0000313" key="15">
    <source>
        <dbReference type="EMBL" id="BAD79035.1"/>
    </source>
</evidence>
<sequence length="249" mass="25491">MTALPLTDRIALVTGASRGIGRAIALELAAAGAKVAVNYASSAGAADEVVAAIAAAGGEAFAVKADVSQESEVEALFAAVIERWGRLDVLVNNAGITRDTLLLRMKRDDWQSVLDLNLGGVFLCSRAAAKIMLKQRSGRIINIASVVGEMGNPGQANYSAAKAGVIGLTKTVAKELASRGITVNAVAPGFIATDMTSELAAEKLLEVIPLGRYGEAAEVAGVVRFLAADPAAAYITGQVINIDGGLVMA</sequence>
<keyword evidence="9 13" id="KW-0275">Fatty acid biosynthesis</keyword>
<keyword evidence="7 13" id="KW-0560">Oxidoreductase</keyword>
<comment type="function">
    <text evidence="13">Catalyzes the NADPH-dependent reduction of beta-ketoacyl-ACP substrates to beta-hydroxyacyl-ACP products, the first reductive step in the elongation cycle of fatty acid biosynthesis.</text>
</comment>
<evidence type="ECO:0000256" key="5">
    <source>
        <dbReference type="ARBA" id="ARBA00022832"/>
    </source>
</evidence>
<evidence type="ECO:0000256" key="8">
    <source>
        <dbReference type="ARBA" id="ARBA00023098"/>
    </source>
</evidence>
<dbReference type="InterPro" id="IPR011284">
    <property type="entry name" value="3oxo_ACP_reduc"/>
</dbReference>
<name>A0A0H3K1E8_SYNP6</name>
<feature type="binding site" evidence="12">
    <location>
        <position position="191"/>
    </location>
    <ligand>
        <name>NADP(+)</name>
        <dbReference type="ChEBI" id="CHEBI:58349"/>
    </ligand>
</feature>
<feature type="domain" description="Ketoreductase" evidence="14">
    <location>
        <begin position="9"/>
        <end position="189"/>
    </location>
</feature>
<evidence type="ECO:0000256" key="10">
    <source>
        <dbReference type="ARBA" id="ARBA00048508"/>
    </source>
</evidence>
<keyword evidence="5 13" id="KW-0276">Fatty acid metabolism</keyword>
<dbReference type="NCBIfam" id="NF005559">
    <property type="entry name" value="PRK07231.1"/>
    <property type="match status" value="1"/>
</dbReference>
<dbReference type="GO" id="GO:0006633">
    <property type="term" value="P:fatty acid biosynthetic process"/>
    <property type="evidence" value="ECO:0007669"/>
    <property type="project" value="UniProtKB-UniPathway"/>
</dbReference>
<evidence type="ECO:0000313" key="16">
    <source>
        <dbReference type="Proteomes" id="UP000001175"/>
    </source>
</evidence>
<keyword evidence="6 12" id="KW-0521">NADP</keyword>
<dbReference type="PANTHER" id="PTHR42879:SF2">
    <property type="entry name" value="3-OXOACYL-[ACYL-CARRIER-PROTEIN] REDUCTASE FABG"/>
    <property type="match status" value="1"/>
</dbReference>
<evidence type="ECO:0000259" key="14">
    <source>
        <dbReference type="SMART" id="SM00822"/>
    </source>
</evidence>
<accession>A0A0H3K1E8</accession>
<dbReference type="PRINTS" id="PR00081">
    <property type="entry name" value="GDHRDH"/>
</dbReference>
<organism evidence="15 16">
    <name type="scientific">Synechococcus sp. (strain ATCC 27144 / PCC 6301 / SAUG 1402/1)</name>
    <name type="common">Anacystis nidulans</name>
    <dbReference type="NCBI Taxonomy" id="269084"/>
    <lineage>
        <taxon>Bacteria</taxon>
        <taxon>Bacillati</taxon>
        <taxon>Cyanobacteriota</taxon>
        <taxon>Cyanophyceae</taxon>
        <taxon>Synechococcales</taxon>
        <taxon>Synechococcaceae</taxon>
        <taxon>Synechococcus</taxon>
    </lineage>
</organism>
<gene>
    <name evidence="15" type="primary">fabG</name>
    <name evidence="15" type="ordered locus">syc0845_c</name>
</gene>
<dbReference type="CDD" id="cd05333">
    <property type="entry name" value="BKR_SDR_c"/>
    <property type="match status" value="1"/>
</dbReference>
<keyword evidence="8 13" id="KW-0443">Lipid metabolism</keyword>
<comment type="catalytic activity">
    <reaction evidence="10 13">
        <text>a (3R)-hydroxyacyl-[ACP] + NADP(+) = a 3-oxoacyl-[ACP] + NADPH + H(+)</text>
        <dbReference type="Rhea" id="RHEA:17397"/>
        <dbReference type="Rhea" id="RHEA-COMP:9916"/>
        <dbReference type="Rhea" id="RHEA-COMP:9945"/>
        <dbReference type="ChEBI" id="CHEBI:15378"/>
        <dbReference type="ChEBI" id="CHEBI:57783"/>
        <dbReference type="ChEBI" id="CHEBI:58349"/>
        <dbReference type="ChEBI" id="CHEBI:78776"/>
        <dbReference type="ChEBI" id="CHEBI:78827"/>
        <dbReference type="EC" id="1.1.1.100"/>
    </reaction>
</comment>
<dbReference type="GO" id="GO:0051287">
    <property type="term" value="F:NAD binding"/>
    <property type="evidence" value="ECO:0007669"/>
    <property type="project" value="UniProtKB-UniRule"/>
</dbReference>
<evidence type="ECO:0000256" key="9">
    <source>
        <dbReference type="ARBA" id="ARBA00023160"/>
    </source>
</evidence>
<dbReference type="Gene3D" id="3.40.50.720">
    <property type="entry name" value="NAD(P)-binding Rossmann-like Domain"/>
    <property type="match status" value="1"/>
</dbReference>
<feature type="binding site" evidence="12">
    <location>
        <begin position="15"/>
        <end position="18"/>
    </location>
    <ligand>
        <name>NADP(+)</name>
        <dbReference type="ChEBI" id="CHEBI:58349"/>
    </ligand>
</feature>
<evidence type="ECO:0000256" key="3">
    <source>
        <dbReference type="ARBA" id="ARBA00012948"/>
    </source>
</evidence>
<dbReference type="KEGG" id="syc:syc0845_c"/>
<protein>
    <recommendedName>
        <fullName evidence="3 13">3-oxoacyl-[acyl-carrier-protein] reductase</fullName>
        <ecNumber evidence="3 13">1.1.1.100</ecNumber>
    </recommendedName>
</protein>
<evidence type="ECO:0000256" key="13">
    <source>
        <dbReference type="RuleBase" id="RU366074"/>
    </source>
</evidence>